<dbReference type="Proteomes" id="UP000186817">
    <property type="component" value="Unassembled WGS sequence"/>
</dbReference>
<gene>
    <name evidence="7" type="primary">RPS18</name>
    <name evidence="7" type="ORF">AK812_SmicGene14601</name>
</gene>
<dbReference type="GO" id="GO:0015935">
    <property type="term" value="C:small ribosomal subunit"/>
    <property type="evidence" value="ECO:0007669"/>
    <property type="project" value="TreeGrafter"/>
</dbReference>
<feature type="region of interest" description="Disordered" evidence="6">
    <location>
        <begin position="149"/>
        <end position="176"/>
    </location>
</feature>
<dbReference type="EMBL" id="LSRX01000262">
    <property type="protein sequence ID" value="OLQ02528.1"/>
    <property type="molecule type" value="Genomic_DNA"/>
</dbReference>
<dbReference type="InterPro" id="IPR027437">
    <property type="entry name" value="Rbsml_uS13_C"/>
</dbReference>
<evidence type="ECO:0000313" key="7">
    <source>
        <dbReference type="EMBL" id="OLQ02528.1"/>
    </source>
</evidence>
<dbReference type="PANTHER" id="PTHR10871:SF3">
    <property type="entry name" value="SMALL RIBOSOMAL SUBUNIT PROTEIN US13"/>
    <property type="match status" value="1"/>
</dbReference>
<dbReference type="GO" id="GO:0005829">
    <property type="term" value="C:cytosol"/>
    <property type="evidence" value="ECO:0007669"/>
    <property type="project" value="TreeGrafter"/>
</dbReference>
<keyword evidence="3" id="KW-0963">Cytoplasm</keyword>
<organism evidence="7 8">
    <name type="scientific">Symbiodinium microadriaticum</name>
    <name type="common">Dinoflagellate</name>
    <name type="synonym">Zooxanthella microadriatica</name>
    <dbReference type="NCBI Taxonomy" id="2951"/>
    <lineage>
        <taxon>Eukaryota</taxon>
        <taxon>Sar</taxon>
        <taxon>Alveolata</taxon>
        <taxon>Dinophyceae</taxon>
        <taxon>Suessiales</taxon>
        <taxon>Symbiodiniaceae</taxon>
        <taxon>Symbiodinium</taxon>
    </lineage>
</organism>
<evidence type="ECO:0000256" key="1">
    <source>
        <dbReference type="ARBA" id="ARBA00004496"/>
    </source>
</evidence>
<name>A0A1Q9E534_SYMMI</name>
<dbReference type="PROSITE" id="PS00646">
    <property type="entry name" value="RIBOSOMAL_S13_1"/>
    <property type="match status" value="1"/>
</dbReference>
<sequence>MQSQRPGFRTWGMCNTNVDGRQKVMYALTAIRGIGRRISNIVCKKCDIDLNKRAGELTTDEVNKIVAVVSKPLEFKIPAWMLNRNRDVKDGKTSQKYANFLDQALREDIERMKRVRLHRGLRHYWGIRVRGQHTKTTGRHRTHFAQPVENPFTSTRPRLRNSSWVAASSEGTDPLP</sequence>
<dbReference type="Pfam" id="PF00416">
    <property type="entry name" value="Ribosomal_S13"/>
    <property type="match status" value="1"/>
</dbReference>
<evidence type="ECO:0000256" key="6">
    <source>
        <dbReference type="SAM" id="MobiDB-lite"/>
    </source>
</evidence>
<dbReference type="PANTHER" id="PTHR10871">
    <property type="entry name" value="30S RIBOSOMAL PROTEIN S13/40S RIBOSOMAL PROTEIN S18"/>
    <property type="match status" value="1"/>
</dbReference>
<dbReference type="InterPro" id="IPR010979">
    <property type="entry name" value="Ribosomal_uS13-like_H2TH"/>
</dbReference>
<dbReference type="GO" id="GO:0003723">
    <property type="term" value="F:RNA binding"/>
    <property type="evidence" value="ECO:0007669"/>
    <property type="project" value="InterPro"/>
</dbReference>
<proteinExistence type="inferred from homology"/>
<comment type="subcellular location">
    <subcellularLocation>
        <location evidence="1">Cytoplasm</location>
    </subcellularLocation>
</comment>
<keyword evidence="8" id="KW-1185">Reference proteome</keyword>
<protein>
    <submittedName>
        <fullName evidence="7">40S ribosomal protein S18</fullName>
    </submittedName>
</protein>
<feature type="compositionally biased region" description="Polar residues" evidence="6">
    <location>
        <begin position="151"/>
        <end position="176"/>
    </location>
</feature>
<comment type="caution">
    <text evidence="7">The sequence shown here is derived from an EMBL/GenBank/DDBJ whole genome shotgun (WGS) entry which is preliminary data.</text>
</comment>
<comment type="similarity">
    <text evidence="2">Belongs to the universal ribosomal protein uS13 family.</text>
</comment>
<dbReference type="SUPFAM" id="SSF46946">
    <property type="entry name" value="S13-like H2TH domain"/>
    <property type="match status" value="1"/>
</dbReference>
<dbReference type="PROSITE" id="PS50159">
    <property type="entry name" value="RIBOSOMAL_S13_2"/>
    <property type="match status" value="1"/>
</dbReference>
<reference evidence="7 8" key="1">
    <citation type="submission" date="2016-02" db="EMBL/GenBank/DDBJ databases">
        <title>Genome analysis of coral dinoflagellate symbionts highlights evolutionary adaptations to a symbiotic lifestyle.</title>
        <authorList>
            <person name="Aranda M."/>
            <person name="Li Y."/>
            <person name="Liew Y.J."/>
            <person name="Baumgarten S."/>
            <person name="Simakov O."/>
            <person name="Wilson M."/>
            <person name="Piel J."/>
            <person name="Ashoor H."/>
            <person name="Bougouffa S."/>
            <person name="Bajic V.B."/>
            <person name="Ryu T."/>
            <person name="Ravasi T."/>
            <person name="Bayer T."/>
            <person name="Micklem G."/>
            <person name="Kim H."/>
            <person name="Bhak J."/>
            <person name="Lajeunesse T.C."/>
            <person name="Voolstra C.R."/>
        </authorList>
    </citation>
    <scope>NUCLEOTIDE SEQUENCE [LARGE SCALE GENOMIC DNA]</scope>
    <source>
        <strain evidence="7 8">CCMP2467</strain>
    </source>
</reference>
<dbReference type="Gene3D" id="1.10.8.50">
    <property type="match status" value="1"/>
</dbReference>
<dbReference type="FunFam" id="1.10.8.50:FF:000002">
    <property type="entry name" value="40S ribosomal protein S18"/>
    <property type="match status" value="1"/>
</dbReference>
<evidence type="ECO:0000256" key="5">
    <source>
        <dbReference type="ARBA" id="ARBA00023274"/>
    </source>
</evidence>
<dbReference type="FunFam" id="4.10.910.10:FF:000002">
    <property type="entry name" value="40S ribosomal protein S18"/>
    <property type="match status" value="1"/>
</dbReference>
<dbReference type="OMA" id="FANMACK"/>
<dbReference type="InterPro" id="IPR018269">
    <property type="entry name" value="Ribosomal_uS13_CS"/>
</dbReference>
<dbReference type="OrthoDB" id="1702480at2759"/>
<evidence type="ECO:0000313" key="8">
    <source>
        <dbReference type="Proteomes" id="UP000186817"/>
    </source>
</evidence>
<dbReference type="InterPro" id="IPR001892">
    <property type="entry name" value="Ribosomal_uS13"/>
</dbReference>
<dbReference type="GO" id="GO:0006412">
    <property type="term" value="P:translation"/>
    <property type="evidence" value="ECO:0007669"/>
    <property type="project" value="InterPro"/>
</dbReference>
<keyword evidence="5" id="KW-0687">Ribonucleoprotein</keyword>
<evidence type="ECO:0000256" key="3">
    <source>
        <dbReference type="ARBA" id="ARBA00022490"/>
    </source>
</evidence>
<evidence type="ECO:0000256" key="2">
    <source>
        <dbReference type="ARBA" id="ARBA00008080"/>
    </source>
</evidence>
<dbReference type="GO" id="GO:0003735">
    <property type="term" value="F:structural constituent of ribosome"/>
    <property type="evidence" value="ECO:0007669"/>
    <property type="project" value="InterPro"/>
</dbReference>
<accession>A0A1Q9E534</accession>
<dbReference type="AlphaFoldDB" id="A0A1Q9E534"/>
<keyword evidence="4 7" id="KW-0689">Ribosomal protein</keyword>
<dbReference type="Gene3D" id="4.10.910.10">
    <property type="entry name" value="30s ribosomal protein s13, domain 2"/>
    <property type="match status" value="1"/>
</dbReference>
<evidence type="ECO:0000256" key="4">
    <source>
        <dbReference type="ARBA" id="ARBA00022980"/>
    </source>
</evidence>